<feature type="domain" description="DNA helicase Pif1-like 2B" evidence="1">
    <location>
        <begin position="106"/>
        <end position="138"/>
    </location>
</feature>
<dbReference type="CDD" id="cd18809">
    <property type="entry name" value="SF1_C_RecD"/>
    <property type="match status" value="1"/>
</dbReference>
<protein>
    <recommendedName>
        <fullName evidence="1">DNA helicase Pif1-like 2B domain-containing protein</fullName>
    </recommendedName>
</protein>
<accession>A0AAF0W530</accession>
<reference evidence="2" key="2">
    <citation type="submission" date="2022-03" db="EMBL/GenBank/DDBJ databases">
        <title>Draft title - Genomic analysis of global carrot germplasm unveils the trajectory of domestication and the origin of high carotenoid orange carrot.</title>
        <authorList>
            <person name="Iorizzo M."/>
            <person name="Ellison S."/>
            <person name="Senalik D."/>
            <person name="Macko-Podgorni A."/>
            <person name="Grzebelus D."/>
            <person name="Bostan H."/>
            <person name="Rolling W."/>
            <person name="Curaba J."/>
            <person name="Simon P."/>
        </authorList>
    </citation>
    <scope>NUCLEOTIDE SEQUENCE</scope>
    <source>
        <tissue evidence="2">Leaf</tissue>
    </source>
</reference>
<dbReference type="InterPro" id="IPR027417">
    <property type="entry name" value="P-loop_NTPase"/>
</dbReference>
<sequence>MAQVYYSYSPSIPLSERLIFQVKVSYSGDPIKAIADEIYGDLHHNHGNIESLRHKAILTPLNESVHKINREIMNRLPGNSRVYKSCDTICKGSSTYGSDEILYPPEYLNTLRFSGMPNHELKLKEGVPIMLLCNLNPKKTYIPRITMSPADKLVPFVLKRKQFPVAVCYAMTINKSQRQTVKSVGLYLPNPVFNHGQLYVAVSRVTSPLGLKIVCVDQDEACTGYTKNIVYHEIDKWILYPLGSLLFGLNR</sequence>
<dbReference type="SUPFAM" id="SSF52540">
    <property type="entry name" value="P-loop containing nucleoside triphosphate hydrolases"/>
    <property type="match status" value="1"/>
</dbReference>
<gene>
    <name evidence="2" type="ORF">DCAR_0101674</name>
</gene>
<organism evidence="2 3">
    <name type="scientific">Daucus carota subsp. sativus</name>
    <name type="common">Carrot</name>
    <dbReference type="NCBI Taxonomy" id="79200"/>
    <lineage>
        <taxon>Eukaryota</taxon>
        <taxon>Viridiplantae</taxon>
        <taxon>Streptophyta</taxon>
        <taxon>Embryophyta</taxon>
        <taxon>Tracheophyta</taxon>
        <taxon>Spermatophyta</taxon>
        <taxon>Magnoliopsida</taxon>
        <taxon>eudicotyledons</taxon>
        <taxon>Gunneridae</taxon>
        <taxon>Pentapetalae</taxon>
        <taxon>asterids</taxon>
        <taxon>campanulids</taxon>
        <taxon>Apiales</taxon>
        <taxon>Apiaceae</taxon>
        <taxon>Apioideae</taxon>
        <taxon>Scandiceae</taxon>
        <taxon>Daucinae</taxon>
        <taxon>Daucus</taxon>
        <taxon>Daucus sect. Daucus</taxon>
    </lineage>
</organism>
<name>A0AAF0W530_DAUCS</name>
<reference evidence="2" key="1">
    <citation type="journal article" date="2016" name="Nat. Genet.">
        <title>A high-quality carrot genome assembly provides new insights into carotenoid accumulation and asterid genome evolution.</title>
        <authorList>
            <person name="Iorizzo M."/>
            <person name="Ellison S."/>
            <person name="Senalik D."/>
            <person name="Zeng P."/>
            <person name="Satapoomin P."/>
            <person name="Huang J."/>
            <person name="Bowman M."/>
            <person name="Iovene M."/>
            <person name="Sanseverino W."/>
            <person name="Cavagnaro P."/>
            <person name="Yildiz M."/>
            <person name="Macko-Podgorni A."/>
            <person name="Moranska E."/>
            <person name="Grzebelus E."/>
            <person name="Grzebelus D."/>
            <person name="Ashrafi H."/>
            <person name="Zheng Z."/>
            <person name="Cheng S."/>
            <person name="Spooner D."/>
            <person name="Van Deynze A."/>
            <person name="Simon P."/>
        </authorList>
    </citation>
    <scope>NUCLEOTIDE SEQUENCE</scope>
    <source>
        <tissue evidence="2">Leaf</tissue>
    </source>
</reference>
<dbReference type="PANTHER" id="PTHR10492:SF90">
    <property type="entry name" value="ATP-DEPENDENT DNA HELICASE"/>
    <property type="match status" value="1"/>
</dbReference>
<evidence type="ECO:0000313" key="2">
    <source>
        <dbReference type="EMBL" id="WOG82509.1"/>
    </source>
</evidence>
<dbReference type="Pfam" id="PF21530">
    <property type="entry name" value="Pif1_2B_dom"/>
    <property type="match status" value="1"/>
</dbReference>
<dbReference type="Proteomes" id="UP000077755">
    <property type="component" value="Chromosome 1"/>
</dbReference>
<proteinExistence type="predicted"/>
<evidence type="ECO:0000313" key="3">
    <source>
        <dbReference type="Proteomes" id="UP000077755"/>
    </source>
</evidence>
<dbReference type="EMBL" id="CP093343">
    <property type="protein sequence ID" value="WOG82509.1"/>
    <property type="molecule type" value="Genomic_DNA"/>
</dbReference>
<keyword evidence="3" id="KW-1185">Reference proteome</keyword>
<dbReference type="InterPro" id="IPR049163">
    <property type="entry name" value="Pif1-like_2B_dom"/>
</dbReference>
<dbReference type="PANTHER" id="PTHR10492">
    <property type="match status" value="1"/>
</dbReference>
<evidence type="ECO:0000259" key="1">
    <source>
        <dbReference type="Pfam" id="PF21530"/>
    </source>
</evidence>
<dbReference type="AlphaFoldDB" id="A0AAF0W530"/>